<dbReference type="EMBL" id="FAXN01000039">
    <property type="protein sequence ID" value="CUV65555.1"/>
    <property type="molecule type" value="Genomic_DNA"/>
</dbReference>
<name>A0A0S4XMP1_9BACT</name>
<sequence>MNTIDKELESRRGEIHFGLEVLYNLNMRITGWDIPELDDNEASKKLFAMIEEELAKLKKEVNK</sequence>
<protein>
    <submittedName>
        <fullName evidence="1">Uncharacterized protein</fullName>
    </submittedName>
</protein>
<accession>A0A0S4XMP1</accession>
<gene>
    <name evidence="1" type="ORF">BN3087_390006</name>
</gene>
<reference evidence="1" key="1">
    <citation type="submission" date="2015-11" db="EMBL/GenBank/DDBJ databases">
        <authorList>
            <person name="Zhang Y."/>
            <person name="Guo Z."/>
        </authorList>
    </citation>
    <scope>NUCLEOTIDE SEQUENCE</scope>
    <source>
        <strain evidence="1">BN30871</strain>
    </source>
</reference>
<proteinExistence type="predicted"/>
<evidence type="ECO:0000313" key="1">
    <source>
        <dbReference type="EMBL" id="CUV65555.1"/>
    </source>
</evidence>
<dbReference type="AlphaFoldDB" id="A0A0S4XMP1"/>
<organism evidence="1">
    <name type="scientific">Sulfurovum sp. enrichment culture clone C5</name>
    <dbReference type="NCBI Taxonomy" id="497650"/>
    <lineage>
        <taxon>Bacteria</taxon>
        <taxon>Pseudomonadati</taxon>
        <taxon>Campylobacterota</taxon>
        <taxon>Epsilonproteobacteria</taxon>
        <taxon>Campylobacterales</taxon>
        <taxon>Sulfurovaceae</taxon>
        <taxon>Sulfurovum</taxon>
        <taxon>environmental samples</taxon>
    </lineage>
</organism>